<dbReference type="Proteomes" id="UP001459277">
    <property type="component" value="Unassembled WGS sequence"/>
</dbReference>
<organism evidence="1 2">
    <name type="scientific">Lithocarpus litseifolius</name>
    <dbReference type="NCBI Taxonomy" id="425828"/>
    <lineage>
        <taxon>Eukaryota</taxon>
        <taxon>Viridiplantae</taxon>
        <taxon>Streptophyta</taxon>
        <taxon>Embryophyta</taxon>
        <taxon>Tracheophyta</taxon>
        <taxon>Spermatophyta</taxon>
        <taxon>Magnoliopsida</taxon>
        <taxon>eudicotyledons</taxon>
        <taxon>Gunneridae</taxon>
        <taxon>Pentapetalae</taxon>
        <taxon>rosids</taxon>
        <taxon>fabids</taxon>
        <taxon>Fagales</taxon>
        <taxon>Fagaceae</taxon>
        <taxon>Lithocarpus</taxon>
    </lineage>
</organism>
<accession>A0AAW2C354</accession>
<comment type="caution">
    <text evidence="1">The sequence shown here is derived from an EMBL/GenBank/DDBJ whole genome shotgun (WGS) entry which is preliminary data.</text>
</comment>
<keyword evidence="2" id="KW-1185">Reference proteome</keyword>
<dbReference type="EMBL" id="JAZDWU010000009">
    <property type="protein sequence ID" value="KAK9991544.1"/>
    <property type="molecule type" value="Genomic_DNA"/>
</dbReference>
<reference evidence="1 2" key="1">
    <citation type="submission" date="2024-01" db="EMBL/GenBank/DDBJ databases">
        <title>A telomere-to-telomere, gap-free genome of sweet tea (Lithocarpus litseifolius).</title>
        <authorList>
            <person name="Zhou J."/>
        </authorList>
    </citation>
    <scope>NUCLEOTIDE SEQUENCE [LARGE SCALE GENOMIC DNA]</scope>
    <source>
        <strain evidence="1">Zhou-2022a</strain>
        <tissue evidence="1">Leaf</tissue>
    </source>
</reference>
<sequence>MAIKAGREPGCQFTSMIYIGVPSSLLAQRLALFCTWNNLDLNSSIPPVVSQNIKK</sequence>
<evidence type="ECO:0000313" key="2">
    <source>
        <dbReference type="Proteomes" id="UP001459277"/>
    </source>
</evidence>
<protein>
    <submittedName>
        <fullName evidence="1">Uncharacterized protein</fullName>
    </submittedName>
</protein>
<proteinExistence type="predicted"/>
<evidence type="ECO:0000313" key="1">
    <source>
        <dbReference type="EMBL" id="KAK9991544.1"/>
    </source>
</evidence>
<gene>
    <name evidence="1" type="ORF">SO802_026529</name>
</gene>
<dbReference type="AlphaFoldDB" id="A0AAW2C354"/>
<name>A0AAW2C354_9ROSI</name>